<reference evidence="11" key="1">
    <citation type="submission" date="2021-12" db="EMBL/GenBank/DDBJ databases">
        <authorList>
            <person name="Martin H S."/>
        </authorList>
    </citation>
    <scope>NUCLEOTIDE SEQUENCE</scope>
</reference>
<dbReference type="GO" id="GO:0000978">
    <property type="term" value="F:RNA polymerase II cis-regulatory region sequence-specific DNA binding"/>
    <property type="evidence" value="ECO:0007669"/>
    <property type="project" value="TreeGrafter"/>
</dbReference>
<dbReference type="GO" id="GO:0005694">
    <property type="term" value="C:chromosome"/>
    <property type="evidence" value="ECO:0007669"/>
    <property type="project" value="UniProtKB-ARBA"/>
</dbReference>
<gene>
    <name evidence="11" type="ORF">BINO364_LOCUS5880</name>
</gene>
<keyword evidence="4 7" id="KW-0862">Zinc</keyword>
<dbReference type="SMART" id="SM00355">
    <property type="entry name" value="ZnF_C2H2"/>
    <property type="match status" value="9"/>
</dbReference>
<evidence type="ECO:0000256" key="6">
    <source>
        <dbReference type="PROSITE-ProRule" id="PRU00042"/>
    </source>
</evidence>
<dbReference type="Proteomes" id="UP000838878">
    <property type="component" value="Chromosome 14"/>
</dbReference>
<feature type="domain" description="C2H2-type" evidence="9">
    <location>
        <begin position="322"/>
        <end position="349"/>
    </location>
</feature>
<feature type="domain" description="C2H2-type" evidence="9">
    <location>
        <begin position="350"/>
        <end position="377"/>
    </location>
</feature>
<evidence type="ECO:0000313" key="11">
    <source>
        <dbReference type="EMBL" id="CAH0719558.1"/>
    </source>
</evidence>
<evidence type="ECO:0000313" key="12">
    <source>
        <dbReference type="Proteomes" id="UP000838878"/>
    </source>
</evidence>
<evidence type="ECO:0000256" key="3">
    <source>
        <dbReference type="ARBA" id="ARBA00022771"/>
    </source>
</evidence>
<dbReference type="Pfam" id="PF00096">
    <property type="entry name" value="zf-C2H2"/>
    <property type="match status" value="4"/>
</dbReference>
<dbReference type="FunFam" id="3.30.160.60:FF:002343">
    <property type="entry name" value="Zinc finger protein 33A"/>
    <property type="match status" value="1"/>
</dbReference>
<name>A0A8J9VD03_9NEOP</name>
<dbReference type="Gene3D" id="3.40.1800.20">
    <property type="match status" value="1"/>
</dbReference>
<dbReference type="GO" id="GO:0005634">
    <property type="term" value="C:nucleus"/>
    <property type="evidence" value="ECO:0007669"/>
    <property type="project" value="InterPro"/>
</dbReference>
<evidence type="ECO:0000259" key="10">
    <source>
        <dbReference type="PROSITE" id="PS51915"/>
    </source>
</evidence>
<keyword evidence="5" id="KW-0539">Nucleus</keyword>
<dbReference type="FunFam" id="3.30.160.60:FF:000446">
    <property type="entry name" value="Zinc finger protein"/>
    <property type="match status" value="1"/>
</dbReference>
<dbReference type="SUPFAM" id="SSF57716">
    <property type="entry name" value="Glucocorticoid receptor-like (DNA-binding domain)"/>
    <property type="match status" value="1"/>
</dbReference>
<accession>A0A8J9VD03</accession>
<dbReference type="PROSITE" id="PS00028">
    <property type="entry name" value="ZINC_FINGER_C2H2_1"/>
    <property type="match status" value="7"/>
</dbReference>
<keyword evidence="12" id="KW-1185">Reference proteome</keyword>
<protein>
    <submittedName>
        <fullName evidence="11">Uncharacterized protein</fullName>
    </submittedName>
</protein>
<dbReference type="FunFam" id="3.30.160.60:FF:001732">
    <property type="entry name" value="Zgc:162936"/>
    <property type="match status" value="1"/>
</dbReference>
<dbReference type="PANTHER" id="PTHR24393:SF34">
    <property type="entry name" value="PR_SET DOMAIN 13"/>
    <property type="match status" value="1"/>
</dbReference>
<feature type="binding site" evidence="7">
    <location>
        <position position="7"/>
    </location>
    <ligand>
        <name>Zn(2+)</name>
        <dbReference type="ChEBI" id="CHEBI:29105"/>
    </ligand>
</feature>
<dbReference type="Pfam" id="PF12874">
    <property type="entry name" value="zf-met"/>
    <property type="match status" value="1"/>
</dbReference>
<feature type="domain" description="C2H2-type" evidence="9">
    <location>
        <begin position="378"/>
        <end position="405"/>
    </location>
</feature>
<feature type="non-terminal residue" evidence="11">
    <location>
        <position position="437"/>
    </location>
</feature>
<evidence type="ECO:0000256" key="7">
    <source>
        <dbReference type="PROSITE-ProRule" id="PRU01263"/>
    </source>
</evidence>
<feature type="binding site" evidence="7">
    <location>
        <position position="55"/>
    </location>
    <ligand>
        <name>Zn(2+)</name>
        <dbReference type="ChEBI" id="CHEBI:29105"/>
    </ligand>
</feature>
<dbReference type="AlphaFoldDB" id="A0A8J9VD03"/>
<evidence type="ECO:0000256" key="8">
    <source>
        <dbReference type="SAM" id="MobiDB-lite"/>
    </source>
</evidence>
<evidence type="ECO:0000256" key="5">
    <source>
        <dbReference type="ARBA" id="ARBA00023242"/>
    </source>
</evidence>
<evidence type="ECO:0000256" key="4">
    <source>
        <dbReference type="ARBA" id="ARBA00022833"/>
    </source>
</evidence>
<keyword evidence="1 7" id="KW-0479">Metal-binding</keyword>
<dbReference type="Gene3D" id="3.30.160.60">
    <property type="entry name" value="Classic Zinc Finger"/>
    <property type="match status" value="7"/>
</dbReference>
<dbReference type="InterPro" id="IPR036236">
    <property type="entry name" value="Znf_C2H2_sf"/>
</dbReference>
<sequence>MQVCRTCLTGAVEKDIHQLTTDSDEKQNYSEIMLFCLDIDVSSDLKLTTKLCSTCYSNILTFYNFKKLALKNDKYLKSVIVNSKEEEVKNEQFLTVKIKNEDTNIYVENKNDSDTEFKIEYEFKEEDNTQDLQSDDELLSVIKQIKEQKTSKKSKANGVSKSDEQKKVKKRKRNREMERREQVCDECGKTVRNLKQHMYLHQPLNVRKRYKCKACDKMFTGPSARLRHYKIKHLGIKQHCDLCNKDVVHLASHSMIMHNTAPLPFECIPCGKRFISKSLRDHHILIHTKDRPHKCDQCDKCFKSKLNLASHKRQVHDKEKSHLCQFCSKSFFKKYHLQIHIRTHSKEKPYECPDCGKCFSSTTILKNHRLIHSDVKMFACEHCGMTFARSGYLKNHMISHTKEKRYSCQFCDVRFGRSDHRRRHERTAHQRGLQPSV</sequence>
<feature type="domain" description="C2H2-type" evidence="9">
    <location>
        <begin position="210"/>
        <end position="238"/>
    </location>
</feature>
<feature type="region of interest" description="Disordered" evidence="8">
    <location>
        <begin position="149"/>
        <end position="179"/>
    </location>
</feature>
<dbReference type="InterPro" id="IPR012934">
    <property type="entry name" value="Znf_AD"/>
</dbReference>
<dbReference type="PANTHER" id="PTHR24393">
    <property type="entry name" value="ZINC FINGER PROTEIN"/>
    <property type="match status" value="1"/>
</dbReference>
<dbReference type="Pfam" id="PF07776">
    <property type="entry name" value="zf-AD"/>
    <property type="match status" value="1"/>
</dbReference>
<feature type="domain" description="ZAD" evidence="10">
    <location>
        <begin position="2"/>
        <end position="79"/>
    </location>
</feature>
<feature type="domain" description="C2H2-type" evidence="9">
    <location>
        <begin position="293"/>
        <end position="321"/>
    </location>
</feature>
<keyword evidence="3 6" id="KW-0863">Zinc-finger</keyword>
<dbReference type="OrthoDB" id="3437960at2759"/>
<dbReference type="PROSITE" id="PS51915">
    <property type="entry name" value="ZAD"/>
    <property type="match status" value="1"/>
</dbReference>
<dbReference type="SUPFAM" id="SSF57667">
    <property type="entry name" value="beta-beta-alpha zinc fingers"/>
    <property type="match status" value="4"/>
</dbReference>
<evidence type="ECO:0000256" key="2">
    <source>
        <dbReference type="ARBA" id="ARBA00022737"/>
    </source>
</evidence>
<keyword evidence="2" id="KW-0677">Repeat</keyword>
<feature type="domain" description="C2H2-type" evidence="9">
    <location>
        <begin position="265"/>
        <end position="292"/>
    </location>
</feature>
<dbReference type="PROSITE" id="PS50157">
    <property type="entry name" value="ZINC_FINGER_C2H2_2"/>
    <property type="match status" value="7"/>
</dbReference>
<feature type="binding site" evidence="7">
    <location>
        <position position="4"/>
    </location>
    <ligand>
        <name>Zn(2+)</name>
        <dbReference type="ChEBI" id="CHEBI:29105"/>
    </ligand>
</feature>
<dbReference type="EMBL" id="OV170234">
    <property type="protein sequence ID" value="CAH0719558.1"/>
    <property type="molecule type" value="Genomic_DNA"/>
</dbReference>
<dbReference type="InterPro" id="IPR013087">
    <property type="entry name" value="Znf_C2H2_type"/>
</dbReference>
<dbReference type="SMART" id="SM00868">
    <property type="entry name" value="zf-AD"/>
    <property type="match status" value="1"/>
</dbReference>
<feature type="binding site" evidence="7">
    <location>
        <position position="52"/>
    </location>
    <ligand>
        <name>Zn(2+)</name>
        <dbReference type="ChEBI" id="CHEBI:29105"/>
    </ligand>
</feature>
<organism evidence="11 12">
    <name type="scientific">Brenthis ino</name>
    <name type="common">lesser marbled fritillary</name>
    <dbReference type="NCBI Taxonomy" id="405034"/>
    <lineage>
        <taxon>Eukaryota</taxon>
        <taxon>Metazoa</taxon>
        <taxon>Ecdysozoa</taxon>
        <taxon>Arthropoda</taxon>
        <taxon>Hexapoda</taxon>
        <taxon>Insecta</taxon>
        <taxon>Pterygota</taxon>
        <taxon>Neoptera</taxon>
        <taxon>Endopterygota</taxon>
        <taxon>Lepidoptera</taxon>
        <taxon>Glossata</taxon>
        <taxon>Ditrysia</taxon>
        <taxon>Papilionoidea</taxon>
        <taxon>Nymphalidae</taxon>
        <taxon>Heliconiinae</taxon>
        <taxon>Argynnini</taxon>
        <taxon>Brenthis</taxon>
    </lineage>
</organism>
<dbReference type="GO" id="GO:0001228">
    <property type="term" value="F:DNA-binding transcription activator activity, RNA polymerase II-specific"/>
    <property type="evidence" value="ECO:0007669"/>
    <property type="project" value="TreeGrafter"/>
</dbReference>
<feature type="domain" description="C2H2-type" evidence="9">
    <location>
        <begin position="406"/>
        <end position="435"/>
    </location>
</feature>
<evidence type="ECO:0000259" key="9">
    <source>
        <dbReference type="PROSITE" id="PS50157"/>
    </source>
</evidence>
<proteinExistence type="predicted"/>
<dbReference type="GO" id="GO:0008270">
    <property type="term" value="F:zinc ion binding"/>
    <property type="evidence" value="ECO:0007669"/>
    <property type="project" value="UniProtKB-UniRule"/>
</dbReference>
<evidence type="ECO:0000256" key="1">
    <source>
        <dbReference type="ARBA" id="ARBA00022723"/>
    </source>
</evidence>